<accession>A0A101M189</accession>
<name>A0A101M189_PICGL</name>
<proteinExistence type="predicted"/>
<dbReference type="AlphaFoldDB" id="A0A101M189"/>
<comment type="caution">
    <text evidence="1">The sequence shown here is derived from an EMBL/GenBank/DDBJ whole genome shotgun (WGS) entry which is preliminary data.</text>
</comment>
<gene>
    <name evidence="1" type="ORF">ABT39_MTgene4389</name>
</gene>
<dbReference type="EMBL" id="LKAM01000004">
    <property type="protein sequence ID" value="KUM49052.1"/>
    <property type="molecule type" value="Genomic_DNA"/>
</dbReference>
<keyword evidence="1" id="KW-0496">Mitochondrion</keyword>
<reference evidence="1" key="1">
    <citation type="journal article" date="2015" name="Genome Biol. Evol.">
        <title>Organellar Genomes of White Spruce (Picea glauca): Assembly and Annotation.</title>
        <authorList>
            <person name="Jackman S.D."/>
            <person name="Warren R.L."/>
            <person name="Gibb E.A."/>
            <person name="Vandervalk B.P."/>
            <person name="Mohamadi H."/>
            <person name="Chu J."/>
            <person name="Raymond A."/>
            <person name="Pleasance S."/>
            <person name="Coope R."/>
            <person name="Wildung M.R."/>
            <person name="Ritland C.E."/>
            <person name="Bousquet J."/>
            <person name="Jones S.J."/>
            <person name="Bohlmann J."/>
            <person name="Birol I."/>
        </authorList>
    </citation>
    <scope>NUCLEOTIDE SEQUENCE [LARGE SCALE GENOMIC DNA]</scope>
    <source>
        <tissue evidence="1">Flushing bud</tissue>
    </source>
</reference>
<protein>
    <submittedName>
        <fullName evidence="1">Uncharacterized protein</fullName>
    </submittedName>
</protein>
<evidence type="ECO:0000313" key="1">
    <source>
        <dbReference type="EMBL" id="KUM49052.1"/>
    </source>
</evidence>
<organism evidence="1">
    <name type="scientific">Picea glauca</name>
    <name type="common">White spruce</name>
    <name type="synonym">Pinus glauca</name>
    <dbReference type="NCBI Taxonomy" id="3330"/>
    <lineage>
        <taxon>Eukaryota</taxon>
        <taxon>Viridiplantae</taxon>
        <taxon>Streptophyta</taxon>
        <taxon>Embryophyta</taxon>
        <taxon>Tracheophyta</taxon>
        <taxon>Spermatophyta</taxon>
        <taxon>Pinopsida</taxon>
        <taxon>Pinidae</taxon>
        <taxon>Conifers I</taxon>
        <taxon>Pinales</taxon>
        <taxon>Pinaceae</taxon>
        <taxon>Picea</taxon>
    </lineage>
</organism>
<geneLocation type="mitochondrion" evidence="1"/>
<sequence>MAIYWCSRHRKYRRLIQHSLASISVPLNHDHEPLNHEQEQLLPPFHSTHYLYHERPNLHLAHEGMDL</sequence>